<dbReference type="InterPro" id="IPR004101">
    <property type="entry name" value="Mur_ligase_C"/>
</dbReference>
<comment type="similarity">
    <text evidence="1">Belongs to the MurCDEF family. MurE subfamily.</text>
</comment>
<sequence>MAHAAAVFFGRPSRGLVLVGVTGTNGKTTVTYLLDAIFSAAGDACGVIGTISQRYGGWQRPSPLTTPESIDIEELLSDMVRADVRFVAMEVSSHALDLHRAEGLDFDGAVFTNLSRDHLDYHRDMDTYFLSKARLFTECLPASVKEKPFAVINADDPRGLDLIRLAEDAGLVTLTYGRSPQWDIHPVRFESDIDGLRGILACGPRRIEFESALMGELNLENILAAAGTAWALGLGSDVIAAGLSRLERVPGRLERIPNGLGITLVVDYAHTPDALDKVIRALRLLTRAKLITVFGCGGDRDHGKRPVMGEIAASESDCVVLTSDNPRGEDPLAIIREIEEGVRGRGMRRLREGDGAGSEAGYRVEPDRRSAIRLGLSMAAPGDVLLVAGKGHEDYQIVGDRRLQFDDRQVLQEEVHGVGG</sequence>
<dbReference type="InterPro" id="IPR036565">
    <property type="entry name" value="Mur-like_cat_sf"/>
</dbReference>
<dbReference type="HAMAP" id="MF_00208">
    <property type="entry name" value="MurE"/>
    <property type="match status" value="1"/>
</dbReference>
<dbReference type="SUPFAM" id="SSF53244">
    <property type="entry name" value="MurD-like peptide ligases, peptide-binding domain"/>
    <property type="match status" value="1"/>
</dbReference>
<dbReference type="Pfam" id="PF02875">
    <property type="entry name" value="Mur_ligase_C"/>
    <property type="match status" value="1"/>
</dbReference>
<dbReference type="GO" id="GO:0005737">
    <property type="term" value="C:cytoplasm"/>
    <property type="evidence" value="ECO:0007669"/>
    <property type="project" value="InterPro"/>
</dbReference>
<keyword evidence="4" id="KW-0436">Ligase</keyword>
<dbReference type="PANTHER" id="PTHR23135">
    <property type="entry name" value="MUR LIGASE FAMILY MEMBER"/>
    <property type="match status" value="1"/>
</dbReference>
<reference evidence="4" key="1">
    <citation type="submission" date="2023-03" db="EMBL/GenBank/DDBJ databases">
        <authorList>
            <person name="Steffen K."/>
            <person name="Cardenas P."/>
        </authorList>
    </citation>
    <scope>NUCLEOTIDE SEQUENCE</scope>
</reference>
<dbReference type="Gene3D" id="3.90.190.20">
    <property type="entry name" value="Mur ligase, C-terminal domain"/>
    <property type="match status" value="1"/>
</dbReference>
<dbReference type="GO" id="GO:0008360">
    <property type="term" value="P:regulation of cell shape"/>
    <property type="evidence" value="ECO:0007669"/>
    <property type="project" value="InterPro"/>
</dbReference>
<dbReference type="GO" id="GO:0016881">
    <property type="term" value="F:acid-amino acid ligase activity"/>
    <property type="evidence" value="ECO:0007669"/>
    <property type="project" value="InterPro"/>
</dbReference>
<evidence type="ECO:0000259" key="3">
    <source>
        <dbReference type="Pfam" id="PF08245"/>
    </source>
</evidence>
<evidence type="ECO:0000259" key="2">
    <source>
        <dbReference type="Pfam" id="PF02875"/>
    </source>
</evidence>
<evidence type="ECO:0000256" key="1">
    <source>
        <dbReference type="ARBA" id="ARBA00005898"/>
    </source>
</evidence>
<feature type="domain" description="Mur ligase C-terminal" evidence="2">
    <location>
        <begin position="251"/>
        <end position="391"/>
    </location>
</feature>
<evidence type="ECO:0000313" key="4">
    <source>
        <dbReference type="EMBL" id="CAI7988921.1"/>
    </source>
</evidence>
<dbReference type="GO" id="GO:0005524">
    <property type="term" value="F:ATP binding"/>
    <property type="evidence" value="ECO:0007669"/>
    <property type="project" value="InterPro"/>
</dbReference>
<protein>
    <submittedName>
        <fullName evidence="4">UDP-N-acetylmuramoyl-L-alanyl-D-glutamate--2,6-di aminopimelate ligase</fullName>
    </submittedName>
</protein>
<keyword evidence="5" id="KW-1185">Reference proteome</keyword>
<dbReference type="EMBL" id="CASHTH010000012">
    <property type="protein sequence ID" value="CAI7988921.1"/>
    <property type="molecule type" value="Genomic_DNA"/>
</dbReference>
<gene>
    <name evidence="4" type="ORF">GBAR_LOCUS80</name>
</gene>
<evidence type="ECO:0000313" key="5">
    <source>
        <dbReference type="Proteomes" id="UP001174909"/>
    </source>
</evidence>
<dbReference type="AlphaFoldDB" id="A0AA35VRB1"/>
<dbReference type="PANTHER" id="PTHR23135:SF4">
    <property type="entry name" value="UDP-N-ACETYLMURAMOYL-L-ALANYL-D-GLUTAMATE--2,6-DIAMINOPIMELATE LIGASE MURE HOMOLOG, CHLOROPLASTIC"/>
    <property type="match status" value="1"/>
</dbReference>
<dbReference type="InterPro" id="IPR005761">
    <property type="entry name" value="UDP-N-AcMur-Glu-dNH2Pim_ligase"/>
</dbReference>
<dbReference type="Gene3D" id="3.40.1190.10">
    <property type="entry name" value="Mur-like, catalytic domain"/>
    <property type="match status" value="1"/>
</dbReference>
<dbReference type="NCBIfam" id="TIGR01085">
    <property type="entry name" value="murE"/>
    <property type="match status" value="1"/>
</dbReference>
<dbReference type="NCBIfam" id="NF001126">
    <property type="entry name" value="PRK00139.1-4"/>
    <property type="match status" value="1"/>
</dbReference>
<comment type="caution">
    <text evidence="4">The sequence shown here is derived from an EMBL/GenBank/DDBJ whole genome shotgun (WGS) entry which is preliminary data.</text>
</comment>
<dbReference type="Proteomes" id="UP001174909">
    <property type="component" value="Unassembled WGS sequence"/>
</dbReference>
<dbReference type="InterPro" id="IPR013221">
    <property type="entry name" value="Mur_ligase_cen"/>
</dbReference>
<feature type="domain" description="Mur ligase central" evidence="3">
    <location>
        <begin position="21"/>
        <end position="228"/>
    </location>
</feature>
<accession>A0AA35VRB1</accession>
<name>A0AA35VRB1_GEOBA</name>
<proteinExistence type="inferred from homology"/>
<dbReference type="GO" id="GO:0051301">
    <property type="term" value="P:cell division"/>
    <property type="evidence" value="ECO:0007669"/>
    <property type="project" value="InterPro"/>
</dbReference>
<dbReference type="SUPFAM" id="SSF53623">
    <property type="entry name" value="MurD-like peptide ligases, catalytic domain"/>
    <property type="match status" value="1"/>
</dbReference>
<dbReference type="InterPro" id="IPR036615">
    <property type="entry name" value="Mur_ligase_C_dom_sf"/>
</dbReference>
<dbReference type="Pfam" id="PF08245">
    <property type="entry name" value="Mur_ligase_M"/>
    <property type="match status" value="1"/>
</dbReference>
<organism evidence="4 5">
    <name type="scientific">Geodia barretti</name>
    <name type="common">Barrett's horny sponge</name>
    <dbReference type="NCBI Taxonomy" id="519541"/>
    <lineage>
        <taxon>Eukaryota</taxon>
        <taxon>Metazoa</taxon>
        <taxon>Porifera</taxon>
        <taxon>Demospongiae</taxon>
        <taxon>Heteroscleromorpha</taxon>
        <taxon>Tetractinellida</taxon>
        <taxon>Astrophorina</taxon>
        <taxon>Geodiidae</taxon>
        <taxon>Geodia</taxon>
    </lineage>
</organism>